<dbReference type="OrthoDB" id="2382331at2"/>
<evidence type="ECO:0000313" key="1">
    <source>
        <dbReference type="EMBL" id="TNJ67098.1"/>
    </source>
</evidence>
<dbReference type="AlphaFoldDB" id="A0A5C4TDG5"/>
<accession>A0A5C4TDG5</accession>
<evidence type="ECO:0000313" key="2">
    <source>
        <dbReference type="Proteomes" id="UP000307943"/>
    </source>
</evidence>
<gene>
    <name evidence="1" type="ORF">FE784_05995</name>
</gene>
<reference evidence="1 2" key="1">
    <citation type="submission" date="2019-05" db="EMBL/GenBank/DDBJ databases">
        <title>We sequenced the genome of Paenibacillus hemerocallicola KCTC 33185 for further insight into its adaptation and study the phylogeny of Paenibacillus.</title>
        <authorList>
            <person name="Narsing Rao M.P."/>
        </authorList>
    </citation>
    <scope>NUCLEOTIDE SEQUENCE [LARGE SCALE GENOMIC DNA]</scope>
    <source>
        <strain evidence="1 2">KCTC 33185</strain>
    </source>
</reference>
<comment type="caution">
    <text evidence="1">The sequence shown here is derived from an EMBL/GenBank/DDBJ whole genome shotgun (WGS) entry which is preliminary data.</text>
</comment>
<keyword evidence="2" id="KW-1185">Reference proteome</keyword>
<dbReference type="EMBL" id="VDCQ01000006">
    <property type="protein sequence ID" value="TNJ67098.1"/>
    <property type="molecule type" value="Genomic_DNA"/>
</dbReference>
<name>A0A5C4TDG5_9BACL</name>
<dbReference type="RefSeq" id="WP_139601233.1">
    <property type="nucleotide sequence ID" value="NZ_VDCQ01000006.1"/>
</dbReference>
<sequence>MAGKKIKKHLSAARPQAQYKFVTSDVCSVCKQQCARGIKYMARMERPGAVGGGIPCVLTRYMK</sequence>
<proteinExistence type="predicted"/>
<dbReference type="Proteomes" id="UP000307943">
    <property type="component" value="Unassembled WGS sequence"/>
</dbReference>
<protein>
    <submittedName>
        <fullName evidence="1">Uncharacterized protein</fullName>
    </submittedName>
</protein>
<organism evidence="1 2">
    <name type="scientific">Paenibacillus hemerocallicola</name>
    <dbReference type="NCBI Taxonomy" id="1172614"/>
    <lineage>
        <taxon>Bacteria</taxon>
        <taxon>Bacillati</taxon>
        <taxon>Bacillota</taxon>
        <taxon>Bacilli</taxon>
        <taxon>Bacillales</taxon>
        <taxon>Paenibacillaceae</taxon>
        <taxon>Paenibacillus</taxon>
    </lineage>
</organism>